<reference evidence="3" key="1">
    <citation type="journal article" date="2011" name="Genome Res.">
        <title>Phylogeny-wide analysis of social amoeba genomes highlights ancient origins for complex intercellular communication.</title>
        <authorList>
            <person name="Heidel A.J."/>
            <person name="Lawal H.M."/>
            <person name="Felder M."/>
            <person name="Schilde C."/>
            <person name="Helps N.R."/>
            <person name="Tunggal B."/>
            <person name="Rivero F."/>
            <person name="John U."/>
            <person name="Schleicher M."/>
            <person name="Eichinger L."/>
            <person name="Platzer M."/>
            <person name="Noegel A.A."/>
            <person name="Schaap P."/>
            <person name="Gloeckner G."/>
        </authorList>
    </citation>
    <scope>NUCLEOTIDE SEQUENCE [LARGE SCALE GENOMIC DNA]</scope>
    <source>
        <strain evidence="3">SH3</strain>
    </source>
</reference>
<name>F4QC37_CACFS</name>
<feature type="compositionally biased region" description="Low complexity" evidence="1">
    <location>
        <begin position="16"/>
        <end position="25"/>
    </location>
</feature>
<dbReference type="GeneID" id="14866281"/>
<evidence type="ECO:0000313" key="3">
    <source>
        <dbReference type="Proteomes" id="UP000007797"/>
    </source>
</evidence>
<dbReference type="AlphaFoldDB" id="F4QC37"/>
<evidence type="ECO:0000256" key="1">
    <source>
        <dbReference type="SAM" id="MobiDB-lite"/>
    </source>
</evidence>
<evidence type="ECO:0000313" key="2">
    <source>
        <dbReference type="EMBL" id="EGG13524.1"/>
    </source>
</evidence>
<dbReference type="Proteomes" id="UP000007797">
    <property type="component" value="Unassembled WGS sequence"/>
</dbReference>
<protein>
    <submittedName>
        <fullName evidence="2">Uncharacterized protein</fullName>
    </submittedName>
</protein>
<dbReference type="EMBL" id="GL883029">
    <property type="protein sequence ID" value="EGG13524.1"/>
    <property type="molecule type" value="Genomic_DNA"/>
</dbReference>
<organism evidence="2 3">
    <name type="scientific">Cavenderia fasciculata</name>
    <name type="common">Slime mold</name>
    <name type="synonym">Dictyostelium fasciculatum</name>
    <dbReference type="NCBI Taxonomy" id="261658"/>
    <lineage>
        <taxon>Eukaryota</taxon>
        <taxon>Amoebozoa</taxon>
        <taxon>Evosea</taxon>
        <taxon>Eumycetozoa</taxon>
        <taxon>Dictyostelia</taxon>
        <taxon>Acytosteliales</taxon>
        <taxon>Cavenderiaceae</taxon>
        <taxon>Cavenderia</taxon>
    </lineage>
</organism>
<accession>F4QC37</accession>
<dbReference type="RefSeq" id="XP_004350228.1">
    <property type="nucleotide sequence ID" value="XM_004350178.1"/>
</dbReference>
<sequence>MKKLKDSSSHRKSHKTTTTTTTCSKVQNYNNPTLPIYHSQVLD</sequence>
<feature type="region of interest" description="Disordered" evidence="1">
    <location>
        <begin position="1"/>
        <end position="43"/>
    </location>
</feature>
<proteinExistence type="predicted"/>
<dbReference type="KEGG" id="dfa:DFA_11285"/>
<keyword evidence="3" id="KW-1185">Reference proteome</keyword>
<gene>
    <name evidence="2" type="ORF">DFA_11285</name>
</gene>